<sequence>MIASIVANNVSTKARQLQLTKNRKSPGSAGVTVDV</sequence>
<geneLocation type="plasmid" evidence="3">
    <name>aferrip</name>
</geneLocation>
<reference evidence="1" key="2">
    <citation type="submission" date="2014-07" db="EMBL/GenBank/DDBJ databases">
        <title>Initial genome analysis of the psychrotolerant acidophile Acidithiobacillus ferrivorans CF27: insights into iron and sulfur oxidation pathways and into biofilm formation.</title>
        <authorList>
            <person name="Talla E."/>
            <person name="Hedrich S."/>
            <person name="Mangenot S."/>
            <person name="Ji B."/>
            <person name="Johnson D.B."/>
            <person name="Barbe V."/>
            <person name="Bonnefoy V."/>
        </authorList>
    </citation>
    <scope>NUCLEOTIDE SEQUENCE [LARGE SCALE GENOMIC DNA]</scope>
    <source>
        <strain evidence="1">CF27</strain>
    </source>
</reference>
<evidence type="ECO:0000313" key="3">
    <source>
        <dbReference type="Proteomes" id="UP000193925"/>
    </source>
</evidence>
<organism evidence="1">
    <name type="scientific">Acidithiobacillus ferrivorans</name>
    <dbReference type="NCBI Taxonomy" id="160808"/>
    <lineage>
        <taxon>Bacteria</taxon>
        <taxon>Pseudomonadati</taxon>
        <taxon>Pseudomonadota</taxon>
        <taxon>Acidithiobacillia</taxon>
        <taxon>Acidithiobacillales</taxon>
        <taxon>Acidithiobacillaceae</taxon>
        <taxon>Acidithiobacillus</taxon>
    </lineage>
</organism>
<keyword evidence="3" id="KW-1185">Reference proteome</keyword>
<dbReference type="EMBL" id="CCCS020000054">
    <property type="protein sequence ID" value="CDQ11710.1"/>
    <property type="molecule type" value="Genomic_DNA"/>
</dbReference>
<keyword evidence="2" id="KW-0614">Plasmid</keyword>
<protein>
    <submittedName>
        <fullName evidence="1">Uncharacterized protein</fullName>
    </submittedName>
</protein>
<gene>
    <name evidence="1" type="ORF">AFERRI_580043</name>
    <name evidence="2" type="ORF">AFERRI_P0036</name>
</gene>
<dbReference type="AlphaFoldDB" id="A0A060UTH1"/>
<reference evidence="1" key="1">
    <citation type="submission" date="2014-03" db="EMBL/GenBank/DDBJ databases">
        <authorList>
            <person name="Genoscope - CEA"/>
        </authorList>
    </citation>
    <scope>NUCLEOTIDE SEQUENCE [LARGE SCALE GENOMIC DNA]</scope>
    <source>
        <strain evidence="1">CF27</strain>
    </source>
</reference>
<geneLocation type="plasmid" evidence="2">
    <name>AFERRIp</name>
</geneLocation>
<dbReference type="Proteomes" id="UP000193925">
    <property type="component" value="Plasmid AFERRIp"/>
</dbReference>
<evidence type="ECO:0000313" key="1">
    <source>
        <dbReference type="EMBL" id="CDQ11710.1"/>
    </source>
</evidence>
<reference evidence="2 3" key="3">
    <citation type="submission" date="2017-03" db="EMBL/GenBank/DDBJ databases">
        <authorList>
            <person name="Regsiter A."/>
            <person name="William W."/>
        </authorList>
    </citation>
    <scope>NUCLEOTIDE SEQUENCE [LARGE SCALE GENOMIC DNA]</scope>
    <source>
        <strain evidence="2">PRJEB5721</strain>
        <plasmid evidence="3">aferrip</plasmid>
        <plasmid evidence="2">AFERRIp</plasmid>
    </source>
</reference>
<dbReference type="EMBL" id="LT841306">
    <property type="protein sequence ID" value="SMH67832.1"/>
    <property type="molecule type" value="Genomic_DNA"/>
</dbReference>
<accession>A0A060UTH1</accession>
<evidence type="ECO:0000313" key="2">
    <source>
        <dbReference type="EMBL" id="SMH67832.1"/>
    </source>
</evidence>
<proteinExistence type="predicted"/>
<name>A0A060UTH1_9PROT</name>